<keyword evidence="2 5" id="KW-0378">Hydrolase</keyword>
<dbReference type="RefSeq" id="WP_151971392.1">
    <property type="nucleotide sequence ID" value="NZ_AP019860.1"/>
</dbReference>
<reference evidence="8 9" key="1">
    <citation type="submission" date="2019-08" db="EMBL/GenBank/DDBJ databases">
        <title>Complete genome sequence of Candidatus Uab amorphum.</title>
        <authorList>
            <person name="Shiratori T."/>
            <person name="Suzuki S."/>
            <person name="Kakizawa Y."/>
            <person name="Ishida K."/>
        </authorList>
    </citation>
    <scope>NUCLEOTIDE SEQUENCE [LARGE SCALE GENOMIC DNA]</scope>
    <source>
        <strain evidence="8 9">SRT547</strain>
    </source>
</reference>
<name>A0A5S9ITP2_UABAM</name>
<dbReference type="InterPro" id="IPR000595">
    <property type="entry name" value="cNMP-bd_dom"/>
</dbReference>
<dbReference type="CDD" id="cd07205">
    <property type="entry name" value="Pat_PNPLA6_PNPLA7_NTE1_like"/>
    <property type="match status" value="1"/>
</dbReference>
<feature type="short sequence motif" description="DGA/G" evidence="5">
    <location>
        <begin position="592"/>
        <end position="594"/>
    </location>
</feature>
<evidence type="ECO:0000256" key="1">
    <source>
        <dbReference type="ARBA" id="ARBA00006636"/>
    </source>
</evidence>
<evidence type="ECO:0000256" key="5">
    <source>
        <dbReference type="PROSITE-ProRule" id="PRU01161"/>
    </source>
</evidence>
<dbReference type="PROSITE" id="PS00888">
    <property type="entry name" value="CNMP_BINDING_1"/>
    <property type="match status" value="1"/>
</dbReference>
<dbReference type="CDD" id="cd00038">
    <property type="entry name" value="CAP_ED"/>
    <property type="match status" value="2"/>
</dbReference>
<evidence type="ECO:0000313" key="8">
    <source>
        <dbReference type="EMBL" id="BBM87370.1"/>
    </source>
</evidence>
<accession>A0A5S9ITP2</accession>
<evidence type="ECO:0000259" key="6">
    <source>
        <dbReference type="PROSITE" id="PS50042"/>
    </source>
</evidence>
<proteinExistence type="inferred from homology"/>
<dbReference type="InterPro" id="IPR018488">
    <property type="entry name" value="cNMP-bd_CS"/>
</dbReference>
<dbReference type="Pfam" id="PF01734">
    <property type="entry name" value="Patatin"/>
    <property type="match status" value="1"/>
</dbReference>
<dbReference type="InterPro" id="IPR016035">
    <property type="entry name" value="Acyl_Trfase/lysoPLipase"/>
</dbReference>
<dbReference type="Pfam" id="PF00027">
    <property type="entry name" value="cNMP_binding"/>
    <property type="match status" value="1"/>
</dbReference>
<dbReference type="Proteomes" id="UP000326354">
    <property type="component" value="Chromosome"/>
</dbReference>
<sequence length="711" mass="80996">MENKPNIKEFMREKSSFFRYLKDEELQILEDLARNRKFSNETVMEEERWTPRVYLLYRGYVAVLPQSEEEVKWYLRPGMVLDTGIFMPEKRGLVTKTISDIEFVCWDREAFEQIFKKYPHLKQQFQTRVKLYSDQQQIRALLLKNNYFAHVGTSLIEHLLEISTLCYFSKGEYICRQGDTGKAFFVIARGSVKAFREEEPNKILRMFYAGNAFGEIALVKRIPRIAHVVAQEDCELFIVPEQEFHVLYNRSSSFRGMVNTVCRERGIVIDENDLAKQAEIFFLVNHSSYDLQLLSYQLALAVTESYVYECLVIELSDQDETEYQIGPRVLGRKMSPTKALEFLKSNEVAREFHYIFIHTAAKGTEEFLQKLSPLIANIVYISEKFNLLRPLDKLISGFVYHAVIQTSADSRIPIASKKIAKLYPSQGAYSYQISSRSIGHLARIITNKQVGLALGGGSAWGFGHIALIKTLERLNIPIDMVSGTSFGSVVGACYAQFGAEGLQFLLEKKSEIKTAATLSFVHGKFLELLLDVYFGNDMMEDLPIPFFAAAIDFLSAREKIFKTGKIKKVVRASSSLPGIFSPMWIDNKKYIDGAFLNNVPVNILVEEGADFIISSQVIPPAPKQKQKSSFVPEFMSPVARIKDLLRAIYILLQTSGESQAFEGNFTFNPNLARFDVNGFEEANLIVREAQSQLDLVTDNLYASYKSFCSRG</sequence>
<feature type="domain" description="Cyclic nucleotide-binding" evidence="6">
    <location>
        <begin position="17"/>
        <end position="115"/>
    </location>
</feature>
<feature type="active site" description="Nucleophile" evidence="5">
    <location>
        <position position="485"/>
    </location>
</feature>
<dbReference type="Gene3D" id="3.40.1090.10">
    <property type="entry name" value="Cytosolic phospholipase A2 catalytic domain"/>
    <property type="match status" value="2"/>
</dbReference>
<keyword evidence="4 5" id="KW-0443">Lipid metabolism</keyword>
<dbReference type="SUPFAM" id="SSF51206">
    <property type="entry name" value="cAMP-binding domain-like"/>
    <property type="match status" value="2"/>
</dbReference>
<dbReference type="PANTHER" id="PTHR14226">
    <property type="entry name" value="NEUROPATHY TARGET ESTERASE/SWISS CHEESE D.MELANOGASTER"/>
    <property type="match status" value="1"/>
</dbReference>
<dbReference type="AlphaFoldDB" id="A0A5S9ITP2"/>
<evidence type="ECO:0000259" key="7">
    <source>
        <dbReference type="PROSITE" id="PS51635"/>
    </source>
</evidence>
<dbReference type="GO" id="GO:0016042">
    <property type="term" value="P:lipid catabolic process"/>
    <property type="evidence" value="ECO:0007669"/>
    <property type="project" value="UniProtKB-UniRule"/>
</dbReference>
<dbReference type="InterPro" id="IPR018490">
    <property type="entry name" value="cNMP-bd_dom_sf"/>
</dbReference>
<evidence type="ECO:0000256" key="2">
    <source>
        <dbReference type="ARBA" id="ARBA00022801"/>
    </source>
</evidence>
<dbReference type="InterPro" id="IPR014710">
    <property type="entry name" value="RmlC-like_jellyroll"/>
</dbReference>
<comment type="caution">
    <text evidence="5">Lacks conserved residue(s) required for the propagation of feature annotation.</text>
</comment>
<organism evidence="8 9">
    <name type="scientific">Uabimicrobium amorphum</name>
    <dbReference type="NCBI Taxonomy" id="2596890"/>
    <lineage>
        <taxon>Bacteria</taxon>
        <taxon>Pseudomonadati</taxon>
        <taxon>Planctomycetota</taxon>
        <taxon>Candidatus Uabimicrobiia</taxon>
        <taxon>Candidatus Uabimicrobiales</taxon>
        <taxon>Candidatus Uabimicrobiaceae</taxon>
        <taxon>Candidatus Uabimicrobium</taxon>
    </lineage>
</organism>
<feature type="domain" description="Cyclic nucleotide-binding" evidence="6">
    <location>
        <begin position="147"/>
        <end position="247"/>
    </location>
</feature>
<dbReference type="SUPFAM" id="SSF52151">
    <property type="entry name" value="FabD/lysophospholipase-like"/>
    <property type="match status" value="1"/>
</dbReference>
<dbReference type="GO" id="GO:0004622">
    <property type="term" value="F:phosphatidylcholine lysophospholipase activity"/>
    <property type="evidence" value="ECO:0007669"/>
    <property type="project" value="UniProtKB-ARBA"/>
</dbReference>
<dbReference type="OrthoDB" id="9770965at2"/>
<dbReference type="PROSITE" id="PS50042">
    <property type="entry name" value="CNMP_BINDING_3"/>
    <property type="match status" value="2"/>
</dbReference>
<evidence type="ECO:0000256" key="4">
    <source>
        <dbReference type="ARBA" id="ARBA00023098"/>
    </source>
</evidence>
<dbReference type="KEGG" id="uam:UABAM_05779"/>
<feature type="short sequence motif" description="GXSXG" evidence="5">
    <location>
        <begin position="483"/>
        <end position="487"/>
    </location>
</feature>
<dbReference type="EMBL" id="AP019860">
    <property type="protein sequence ID" value="BBM87370.1"/>
    <property type="molecule type" value="Genomic_DNA"/>
</dbReference>
<evidence type="ECO:0000256" key="3">
    <source>
        <dbReference type="ARBA" id="ARBA00022963"/>
    </source>
</evidence>
<keyword evidence="9" id="KW-1185">Reference proteome</keyword>
<evidence type="ECO:0000313" key="9">
    <source>
        <dbReference type="Proteomes" id="UP000326354"/>
    </source>
</evidence>
<dbReference type="Gene3D" id="2.60.120.10">
    <property type="entry name" value="Jelly Rolls"/>
    <property type="match status" value="2"/>
</dbReference>
<feature type="active site" description="Proton acceptor" evidence="5">
    <location>
        <position position="592"/>
    </location>
</feature>
<dbReference type="SMART" id="SM00100">
    <property type="entry name" value="cNMP"/>
    <property type="match status" value="1"/>
</dbReference>
<dbReference type="PROSITE" id="PS51635">
    <property type="entry name" value="PNPLA"/>
    <property type="match status" value="1"/>
</dbReference>
<comment type="similarity">
    <text evidence="1">Belongs to the NTE family.</text>
</comment>
<feature type="domain" description="PNPLA" evidence="7">
    <location>
        <begin position="452"/>
        <end position="605"/>
    </location>
</feature>
<gene>
    <name evidence="8" type="ORF">UABAM_05779</name>
</gene>
<dbReference type="InterPro" id="IPR002641">
    <property type="entry name" value="PNPLA_dom"/>
</dbReference>
<keyword evidence="3 5" id="KW-0442">Lipid degradation</keyword>
<dbReference type="PRINTS" id="PR00103">
    <property type="entry name" value="CAMPKINASE"/>
</dbReference>
<dbReference type="PANTHER" id="PTHR14226:SF76">
    <property type="entry name" value="NTE FAMILY PROTEIN RSSA"/>
    <property type="match status" value="1"/>
</dbReference>
<dbReference type="InterPro" id="IPR050301">
    <property type="entry name" value="NTE"/>
</dbReference>
<protein>
    <submittedName>
        <fullName evidence="8">Alpha/beta hydrolase</fullName>
    </submittedName>
</protein>